<proteinExistence type="predicted"/>
<sequence length="91" mass="9305">MNVLRVSLKGFGIAMIVLGMFLGIETLDSGAHQDMQDGGFAGRLSGLAIFISGISIGLLMLGVAALLEIHQGAASNVGSLQSEGESKSVND</sequence>
<keyword evidence="3" id="KW-1185">Reference proteome</keyword>
<keyword evidence="1" id="KW-1133">Transmembrane helix</keyword>
<comment type="caution">
    <text evidence="2">The sequence shown here is derived from an EMBL/GenBank/DDBJ whole genome shotgun (WGS) entry which is preliminary data.</text>
</comment>
<feature type="transmembrane region" description="Helical" evidence="1">
    <location>
        <begin position="7"/>
        <end position="24"/>
    </location>
</feature>
<feature type="transmembrane region" description="Helical" evidence="1">
    <location>
        <begin position="44"/>
        <end position="67"/>
    </location>
</feature>
<keyword evidence="1" id="KW-0472">Membrane</keyword>
<gene>
    <name evidence="2" type="ORF">ABID49_000143</name>
</gene>
<protein>
    <submittedName>
        <fullName evidence="2">Uncharacterized protein</fullName>
    </submittedName>
</protein>
<dbReference type="RefSeq" id="WP_354194304.1">
    <property type="nucleotide sequence ID" value="NZ_JBEPLW010000001.1"/>
</dbReference>
<evidence type="ECO:0000313" key="2">
    <source>
        <dbReference type="EMBL" id="MET3574267.1"/>
    </source>
</evidence>
<reference evidence="2 3" key="1">
    <citation type="submission" date="2024-06" db="EMBL/GenBank/DDBJ databases">
        <title>Genomic Encyclopedia of Type Strains, Phase IV (KMG-IV): sequencing the most valuable type-strain genomes for metagenomic binning, comparative biology and taxonomic classification.</title>
        <authorList>
            <person name="Goeker M."/>
        </authorList>
    </citation>
    <scope>NUCLEOTIDE SEQUENCE [LARGE SCALE GENOMIC DNA]</scope>
    <source>
        <strain evidence="2 3">DSM 26128</strain>
    </source>
</reference>
<accession>A0ABV2G891</accession>
<organism evidence="2 3">
    <name type="scientific">Bhargavaea ullalensis</name>
    <dbReference type="NCBI Taxonomy" id="1265685"/>
    <lineage>
        <taxon>Bacteria</taxon>
        <taxon>Bacillati</taxon>
        <taxon>Bacillota</taxon>
        <taxon>Bacilli</taxon>
        <taxon>Bacillales</taxon>
        <taxon>Caryophanaceae</taxon>
        <taxon>Bhargavaea</taxon>
    </lineage>
</organism>
<dbReference type="EMBL" id="JBEPLW010000001">
    <property type="protein sequence ID" value="MET3574267.1"/>
    <property type="molecule type" value="Genomic_DNA"/>
</dbReference>
<dbReference type="Proteomes" id="UP001549099">
    <property type="component" value="Unassembled WGS sequence"/>
</dbReference>
<name>A0ABV2G891_9BACL</name>
<evidence type="ECO:0000313" key="3">
    <source>
        <dbReference type="Proteomes" id="UP001549099"/>
    </source>
</evidence>
<evidence type="ECO:0000256" key="1">
    <source>
        <dbReference type="SAM" id="Phobius"/>
    </source>
</evidence>
<keyword evidence="1" id="KW-0812">Transmembrane</keyword>